<organism evidence="2">
    <name type="scientific">Candidatus Kentrum sp. MB</name>
    <dbReference type="NCBI Taxonomy" id="2138164"/>
    <lineage>
        <taxon>Bacteria</taxon>
        <taxon>Pseudomonadati</taxon>
        <taxon>Pseudomonadota</taxon>
        <taxon>Gammaproteobacteria</taxon>
        <taxon>Candidatus Kentrum</taxon>
    </lineage>
</organism>
<sequence>MKSKAILKGHIIEKKMTHDSQGTRYRIEGPVLDGRIIHIICFSVIFVNSVDTLLLWLRLGCTSHFPGKSSTKRSKNSGSSKSATSYRSFRFRIFLVGME</sequence>
<name>A0A450X515_9GAMM</name>
<evidence type="ECO:0000313" key="3">
    <source>
        <dbReference type="EMBL" id="VFK34312.1"/>
    </source>
</evidence>
<dbReference type="AlphaFoldDB" id="A0A450X515"/>
<feature type="region of interest" description="Disordered" evidence="1">
    <location>
        <begin position="63"/>
        <end position="84"/>
    </location>
</feature>
<dbReference type="EMBL" id="CAADGH010000066">
    <property type="protein sequence ID" value="VFK76649.1"/>
    <property type="molecule type" value="Genomic_DNA"/>
</dbReference>
<protein>
    <submittedName>
        <fullName evidence="2">Uncharacterized protein</fullName>
    </submittedName>
</protein>
<gene>
    <name evidence="2" type="ORF">BECKMB1821G_GA0114241_100816</name>
    <name evidence="4" type="ORF">BECKMB1821H_GA0114242_106615</name>
    <name evidence="3" type="ORF">BECKMB1821I_GA0114274_106715</name>
</gene>
<evidence type="ECO:0000313" key="4">
    <source>
        <dbReference type="EMBL" id="VFK76649.1"/>
    </source>
</evidence>
<evidence type="ECO:0000256" key="1">
    <source>
        <dbReference type="SAM" id="MobiDB-lite"/>
    </source>
</evidence>
<dbReference type="EMBL" id="CAADFO010000008">
    <property type="protein sequence ID" value="VFK24353.1"/>
    <property type="molecule type" value="Genomic_DNA"/>
</dbReference>
<accession>A0A450X515</accession>
<evidence type="ECO:0000313" key="2">
    <source>
        <dbReference type="EMBL" id="VFK24353.1"/>
    </source>
</evidence>
<reference evidence="2" key="1">
    <citation type="submission" date="2019-02" db="EMBL/GenBank/DDBJ databases">
        <authorList>
            <person name="Gruber-Vodicka R. H."/>
            <person name="Seah K. B. B."/>
        </authorList>
    </citation>
    <scope>NUCLEOTIDE SEQUENCE</scope>
    <source>
        <strain evidence="2">BECK_BZ197</strain>
        <strain evidence="4">BECK_BZ198</strain>
        <strain evidence="3">BECK_BZ199</strain>
    </source>
</reference>
<proteinExistence type="predicted"/>
<dbReference type="EMBL" id="CAADFQ010000067">
    <property type="protein sequence ID" value="VFK34312.1"/>
    <property type="molecule type" value="Genomic_DNA"/>
</dbReference>